<evidence type="ECO:0000259" key="8">
    <source>
        <dbReference type="PROSITE" id="PS51900"/>
    </source>
</evidence>
<dbReference type="Gene3D" id="1.10.150.130">
    <property type="match status" value="1"/>
</dbReference>
<dbReference type="GO" id="GO:0015074">
    <property type="term" value="P:DNA integration"/>
    <property type="evidence" value="ECO:0007669"/>
    <property type="project" value="UniProtKB-KW"/>
</dbReference>
<dbReference type="OrthoDB" id="9801717at2"/>
<comment type="function">
    <text evidence="1">Site-specific tyrosine recombinase, which acts by catalyzing the cutting and rejoining of the recombining DNA molecules.</text>
</comment>
<protein>
    <submittedName>
        <fullName evidence="9">Site-specific recombinase XerD</fullName>
    </submittedName>
</protein>
<dbReference type="PROSITE" id="PS51898">
    <property type="entry name" value="TYR_RECOMBINASE"/>
    <property type="match status" value="1"/>
</dbReference>
<dbReference type="Gene3D" id="1.10.443.10">
    <property type="entry name" value="Intergrase catalytic core"/>
    <property type="match status" value="1"/>
</dbReference>
<dbReference type="SUPFAM" id="SSF56349">
    <property type="entry name" value="DNA breaking-rejoining enzymes"/>
    <property type="match status" value="1"/>
</dbReference>
<evidence type="ECO:0000256" key="2">
    <source>
        <dbReference type="ARBA" id="ARBA00008857"/>
    </source>
</evidence>
<name>A0A2M8ZAM6_9FIRM</name>
<feature type="domain" description="Core-binding (CB)" evidence="8">
    <location>
        <begin position="61"/>
        <end position="142"/>
    </location>
</feature>
<comment type="caution">
    <text evidence="9">The sequence shown here is derived from an EMBL/GenBank/DDBJ whole genome shotgun (WGS) entry which is preliminary data.</text>
</comment>
<evidence type="ECO:0000256" key="3">
    <source>
        <dbReference type="ARBA" id="ARBA00022908"/>
    </source>
</evidence>
<dbReference type="Pfam" id="PF14659">
    <property type="entry name" value="Phage_int_SAM_3"/>
    <property type="match status" value="1"/>
</dbReference>
<evidence type="ECO:0000313" key="10">
    <source>
        <dbReference type="Proteomes" id="UP000231092"/>
    </source>
</evidence>
<evidence type="ECO:0000256" key="4">
    <source>
        <dbReference type="ARBA" id="ARBA00023125"/>
    </source>
</evidence>
<organism evidence="9 10">
    <name type="scientific">[Clostridium] celerecrescens 18A</name>
    <dbReference type="NCBI Taxonomy" id="1286362"/>
    <lineage>
        <taxon>Bacteria</taxon>
        <taxon>Bacillati</taxon>
        <taxon>Bacillota</taxon>
        <taxon>Clostridia</taxon>
        <taxon>Lachnospirales</taxon>
        <taxon>Lachnospiraceae</taxon>
        <taxon>Lacrimispora</taxon>
    </lineage>
</organism>
<keyword evidence="3" id="KW-0229">DNA integration</keyword>
<dbReference type="PROSITE" id="PS51900">
    <property type="entry name" value="CB"/>
    <property type="match status" value="1"/>
</dbReference>
<sequence length="378" mass="43279">MAEKKKKRKDGRYSKQVTIGLRNGKPIRKTIYGKTQKELDKNYRDFMSLKDKGIILQEINMTFRELSELWLTNEKIGSVTDQSITVTRSELRTINSFIGDIKVKDLKQSHIESFRSSMIKSGKPIRYNTCLGRIRAIVRYAVYKEILAVDITAGMKDIKNARRTKKRALTSSERQLIDNAELNDFERCFINLLLYTGMRKCEALALNVSDIDFKKRRIEVSKTLVTSKKTSCCLQEYTKTTAGKRYIPIPSLLLPVLLEYTTGQSGILFKSKTGSYIGLGSFNGRWNKILQKLQAVSKTPLPSDITAHIFRHTYASDLYKAGVDIKQAQYLLGHDDIKTTLDTYTHFGYTDVKVDKLESYYNAVKMQSNEKIVAFKHA</sequence>
<dbReference type="PANTHER" id="PTHR30349:SF64">
    <property type="entry name" value="PROPHAGE INTEGRASE INTD-RELATED"/>
    <property type="match status" value="1"/>
</dbReference>
<dbReference type="GO" id="GO:0006310">
    <property type="term" value="P:DNA recombination"/>
    <property type="evidence" value="ECO:0007669"/>
    <property type="project" value="UniProtKB-KW"/>
</dbReference>
<dbReference type="GO" id="GO:0003677">
    <property type="term" value="F:DNA binding"/>
    <property type="evidence" value="ECO:0007669"/>
    <property type="project" value="UniProtKB-UniRule"/>
</dbReference>
<dbReference type="RefSeq" id="WP_100306745.1">
    <property type="nucleotide sequence ID" value="NZ_PGET01000001.1"/>
</dbReference>
<dbReference type="InterPro" id="IPR050090">
    <property type="entry name" value="Tyrosine_recombinase_XerCD"/>
</dbReference>
<keyword evidence="5" id="KW-0233">DNA recombination</keyword>
<dbReference type="InterPro" id="IPR011010">
    <property type="entry name" value="DNA_brk_join_enz"/>
</dbReference>
<keyword evidence="4 6" id="KW-0238">DNA-binding</keyword>
<evidence type="ECO:0000259" key="7">
    <source>
        <dbReference type="PROSITE" id="PS51898"/>
    </source>
</evidence>
<evidence type="ECO:0000256" key="6">
    <source>
        <dbReference type="PROSITE-ProRule" id="PRU01248"/>
    </source>
</evidence>
<dbReference type="EMBL" id="PGET01000001">
    <property type="protein sequence ID" value="PJJ30496.1"/>
    <property type="molecule type" value="Genomic_DNA"/>
</dbReference>
<dbReference type="PANTHER" id="PTHR30349">
    <property type="entry name" value="PHAGE INTEGRASE-RELATED"/>
    <property type="match status" value="1"/>
</dbReference>
<dbReference type="InterPro" id="IPR004107">
    <property type="entry name" value="Integrase_SAM-like_N"/>
</dbReference>
<dbReference type="InterPro" id="IPR010998">
    <property type="entry name" value="Integrase_recombinase_N"/>
</dbReference>
<dbReference type="CDD" id="cd01189">
    <property type="entry name" value="INT_ICEBs1_C_like"/>
    <property type="match status" value="1"/>
</dbReference>
<dbReference type="InterPro" id="IPR002104">
    <property type="entry name" value="Integrase_catalytic"/>
</dbReference>
<comment type="similarity">
    <text evidence="2">Belongs to the 'phage' integrase family.</text>
</comment>
<evidence type="ECO:0000256" key="5">
    <source>
        <dbReference type="ARBA" id="ARBA00023172"/>
    </source>
</evidence>
<dbReference type="InterPro" id="IPR013762">
    <property type="entry name" value="Integrase-like_cat_sf"/>
</dbReference>
<dbReference type="InterPro" id="IPR044068">
    <property type="entry name" value="CB"/>
</dbReference>
<accession>A0A2M8ZAM6</accession>
<proteinExistence type="inferred from homology"/>
<dbReference type="Pfam" id="PF00589">
    <property type="entry name" value="Phage_integrase"/>
    <property type="match status" value="1"/>
</dbReference>
<gene>
    <name evidence="9" type="ORF">H171_4102</name>
</gene>
<dbReference type="AlphaFoldDB" id="A0A2M8ZAM6"/>
<reference evidence="9 10" key="1">
    <citation type="submission" date="2017-11" db="EMBL/GenBank/DDBJ databases">
        <title>Understudied soil microbes with underappreciated capabilities: Untangling the Clostridium saccharolyticum group.</title>
        <authorList>
            <person name="Leschine S."/>
        </authorList>
    </citation>
    <scope>NUCLEOTIDE SEQUENCE [LARGE SCALE GENOMIC DNA]</scope>
    <source>
        <strain evidence="9 10">18A</strain>
    </source>
</reference>
<feature type="domain" description="Tyr recombinase" evidence="7">
    <location>
        <begin position="164"/>
        <end position="358"/>
    </location>
</feature>
<dbReference type="Proteomes" id="UP000231092">
    <property type="component" value="Unassembled WGS sequence"/>
</dbReference>
<evidence type="ECO:0000256" key="1">
    <source>
        <dbReference type="ARBA" id="ARBA00003283"/>
    </source>
</evidence>
<evidence type="ECO:0000313" key="9">
    <source>
        <dbReference type="EMBL" id="PJJ30496.1"/>
    </source>
</evidence>